<organism evidence="2 3">
    <name type="scientific">Virgibacillus tibetensis</name>
    <dbReference type="NCBI Taxonomy" id="3042313"/>
    <lineage>
        <taxon>Bacteria</taxon>
        <taxon>Bacillati</taxon>
        <taxon>Bacillota</taxon>
        <taxon>Bacilli</taxon>
        <taxon>Bacillales</taxon>
        <taxon>Bacillaceae</taxon>
        <taxon>Virgibacillus</taxon>
    </lineage>
</organism>
<keyword evidence="1" id="KW-1133">Transmembrane helix</keyword>
<reference evidence="2 3" key="1">
    <citation type="journal article" date="2024" name="Int. J. Syst. Evol. Microbiol.">
        <title>Virgibacillus tibetensis sp. nov., isolated from salt lake on the Tibetan Plateau of China.</title>
        <authorList>
            <person name="Phurbu D."/>
            <person name="Liu Z.-X."/>
            <person name="Wang R."/>
            <person name="Zheng Y.-Y."/>
            <person name="Liu H.-C."/>
            <person name="Zhou Y.-G."/>
            <person name="Yu Y.-J."/>
            <person name="Li A.-H."/>
        </authorList>
    </citation>
    <scope>NUCLEOTIDE SEQUENCE [LARGE SCALE GENOMIC DNA]</scope>
    <source>
        <strain evidence="2 3">C22-A2</strain>
    </source>
</reference>
<gene>
    <name evidence="2" type="ORF">QGM71_20725</name>
</gene>
<sequence>MGELIFSIAYGGFLIILGLFSKYMIARMTLKKKDENTNKHKEVM</sequence>
<keyword evidence="3" id="KW-1185">Reference proteome</keyword>
<evidence type="ECO:0000313" key="3">
    <source>
        <dbReference type="Proteomes" id="UP001335737"/>
    </source>
</evidence>
<proteinExistence type="predicted"/>
<feature type="transmembrane region" description="Helical" evidence="1">
    <location>
        <begin position="6"/>
        <end position="25"/>
    </location>
</feature>
<evidence type="ECO:0000256" key="1">
    <source>
        <dbReference type="SAM" id="Phobius"/>
    </source>
</evidence>
<keyword evidence="1" id="KW-0812">Transmembrane</keyword>
<evidence type="ECO:0000313" key="2">
    <source>
        <dbReference type="EMBL" id="MEC5425882.1"/>
    </source>
</evidence>
<dbReference type="Proteomes" id="UP001335737">
    <property type="component" value="Unassembled WGS sequence"/>
</dbReference>
<protein>
    <submittedName>
        <fullName evidence="2">Uncharacterized protein</fullName>
    </submittedName>
</protein>
<keyword evidence="1" id="KW-0472">Membrane</keyword>
<accession>A0ABU6KMT1</accession>
<dbReference type="EMBL" id="JARZFX010000021">
    <property type="protein sequence ID" value="MEC5425882.1"/>
    <property type="molecule type" value="Genomic_DNA"/>
</dbReference>
<comment type="caution">
    <text evidence="2">The sequence shown here is derived from an EMBL/GenBank/DDBJ whole genome shotgun (WGS) entry which is preliminary data.</text>
</comment>
<name>A0ABU6KMT1_9BACI</name>
<dbReference type="RefSeq" id="WP_327609412.1">
    <property type="nucleotide sequence ID" value="NZ_JARZFX010000021.1"/>
</dbReference>